<name>A0A8H3NAB6_9EURO</name>
<comment type="caution">
    <text evidence="2">The sequence shown here is derived from an EMBL/GenBank/DDBJ whole genome shotgun (WGS) entry which is preliminary data.</text>
</comment>
<feature type="compositionally biased region" description="Polar residues" evidence="1">
    <location>
        <begin position="10"/>
        <end position="28"/>
    </location>
</feature>
<protein>
    <submittedName>
        <fullName evidence="2">Uncharacterized protein</fullName>
    </submittedName>
</protein>
<proteinExistence type="predicted"/>
<reference evidence="2 3" key="1">
    <citation type="submission" date="2020-01" db="EMBL/GenBank/DDBJ databases">
        <title>Draft genome sequence of Aspergillus udagawae IFM 46972.</title>
        <authorList>
            <person name="Takahashi H."/>
            <person name="Yaguchi T."/>
        </authorList>
    </citation>
    <scope>NUCLEOTIDE SEQUENCE [LARGE SCALE GENOMIC DNA]</scope>
    <source>
        <strain evidence="2 3">IFM 46972</strain>
    </source>
</reference>
<dbReference type="Proteomes" id="UP000465221">
    <property type="component" value="Unassembled WGS sequence"/>
</dbReference>
<gene>
    <name evidence="2" type="ORF">IFM46972_02231</name>
</gene>
<feature type="region of interest" description="Disordered" evidence="1">
    <location>
        <begin position="1"/>
        <end position="28"/>
    </location>
</feature>
<dbReference type="AlphaFoldDB" id="A0A8H3NAB6"/>
<evidence type="ECO:0000313" key="2">
    <source>
        <dbReference type="EMBL" id="GFF28023.1"/>
    </source>
</evidence>
<sequence length="82" mass="9090">MLAPAASTKFPATSTSTIISCPQSNKQDNSRSYTLLTKEEVQIGNTVEKNAVIKKVWNCNARRAGLFGIKVDNHIFEHGRKK</sequence>
<dbReference type="EMBL" id="BLKC01000011">
    <property type="protein sequence ID" value="GFF28023.1"/>
    <property type="molecule type" value="Genomic_DNA"/>
</dbReference>
<accession>A0A8H3NAB6</accession>
<evidence type="ECO:0000256" key="1">
    <source>
        <dbReference type="SAM" id="MobiDB-lite"/>
    </source>
</evidence>
<evidence type="ECO:0000313" key="3">
    <source>
        <dbReference type="Proteomes" id="UP000465221"/>
    </source>
</evidence>
<organism evidence="2 3">
    <name type="scientific">Aspergillus udagawae</name>
    <dbReference type="NCBI Taxonomy" id="91492"/>
    <lineage>
        <taxon>Eukaryota</taxon>
        <taxon>Fungi</taxon>
        <taxon>Dikarya</taxon>
        <taxon>Ascomycota</taxon>
        <taxon>Pezizomycotina</taxon>
        <taxon>Eurotiomycetes</taxon>
        <taxon>Eurotiomycetidae</taxon>
        <taxon>Eurotiales</taxon>
        <taxon>Aspergillaceae</taxon>
        <taxon>Aspergillus</taxon>
        <taxon>Aspergillus subgen. Fumigati</taxon>
    </lineage>
</organism>